<organism evidence="2 3">
    <name type="scientific">Hibiscus sabdariffa</name>
    <name type="common">roselle</name>
    <dbReference type="NCBI Taxonomy" id="183260"/>
    <lineage>
        <taxon>Eukaryota</taxon>
        <taxon>Viridiplantae</taxon>
        <taxon>Streptophyta</taxon>
        <taxon>Embryophyta</taxon>
        <taxon>Tracheophyta</taxon>
        <taxon>Spermatophyta</taxon>
        <taxon>Magnoliopsida</taxon>
        <taxon>eudicotyledons</taxon>
        <taxon>Gunneridae</taxon>
        <taxon>Pentapetalae</taxon>
        <taxon>rosids</taxon>
        <taxon>malvids</taxon>
        <taxon>Malvales</taxon>
        <taxon>Malvaceae</taxon>
        <taxon>Malvoideae</taxon>
        <taxon>Hibiscus</taxon>
    </lineage>
</organism>
<sequence>MVTVLCLLCKRTGSRQQASSTFFFSVYHIYSFHLPRLSIINSKKDSQANPLFKGMNQVQGLASDSYRCSHDGLFLNRSSSCSSSFSEVDSAASVTSMVSLCIAGSNPEMDSCGPVSGGTSAMPGFQGWLHLGCGSNQLHQTARLHSEASGHCFHSRTGVEVSASESAYGIRTGLPHDRDMISSLGGRPDSSRRFTGRLSEELSARETEQVGISSSNCRVCL</sequence>
<evidence type="ECO:0000256" key="1">
    <source>
        <dbReference type="SAM" id="MobiDB-lite"/>
    </source>
</evidence>
<name>A0ABR2R7U0_9ROSI</name>
<evidence type="ECO:0000313" key="3">
    <source>
        <dbReference type="Proteomes" id="UP001396334"/>
    </source>
</evidence>
<reference evidence="2 3" key="1">
    <citation type="journal article" date="2024" name="G3 (Bethesda)">
        <title>Genome assembly of Hibiscus sabdariffa L. provides insights into metabolisms of medicinal natural products.</title>
        <authorList>
            <person name="Kim T."/>
        </authorList>
    </citation>
    <scope>NUCLEOTIDE SEQUENCE [LARGE SCALE GENOMIC DNA]</scope>
    <source>
        <strain evidence="2">TK-2024</strain>
        <tissue evidence="2">Old leaves</tissue>
    </source>
</reference>
<protein>
    <submittedName>
        <fullName evidence="2">Uncharacterized protein</fullName>
    </submittedName>
</protein>
<dbReference type="EMBL" id="JBBPBN010000025">
    <property type="protein sequence ID" value="KAK9009027.1"/>
    <property type="molecule type" value="Genomic_DNA"/>
</dbReference>
<proteinExistence type="predicted"/>
<dbReference type="Proteomes" id="UP001396334">
    <property type="component" value="Unassembled WGS sequence"/>
</dbReference>
<feature type="region of interest" description="Disordered" evidence="1">
    <location>
        <begin position="172"/>
        <end position="195"/>
    </location>
</feature>
<evidence type="ECO:0000313" key="2">
    <source>
        <dbReference type="EMBL" id="KAK9009027.1"/>
    </source>
</evidence>
<accession>A0ABR2R7U0</accession>
<comment type="caution">
    <text evidence="2">The sequence shown here is derived from an EMBL/GenBank/DDBJ whole genome shotgun (WGS) entry which is preliminary data.</text>
</comment>
<keyword evidence="3" id="KW-1185">Reference proteome</keyword>
<gene>
    <name evidence="2" type="ORF">V6N11_080502</name>
</gene>